<dbReference type="Proteomes" id="UP000324222">
    <property type="component" value="Unassembled WGS sequence"/>
</dbReference>
<accession>A0A5B7DBC2</accession>
<dbReference type="EMBL" id="VSRR010000701">
    <property type="protein sequence ID" value="MPC18668.1"/>
    <property type="molecule type" value="Genomic_DNA"/>
</dbReference>
<reference evidence="1 2" key="1">
    <citation type="submission" date="2019-05" db="EMBL/GenBank/DDBJ databases">
        <title>Another draft genome of Portunus trituberculatus and its Hox gene families provides insights of decapod evolution.</title>
        <authorList>
            <person name="Jeong J.-H."/>
            <person name="Song I."/>
            <person name="Kim S."/>
            <person name="Choi T."/>
            <person name="Kim D."/>
            <person name="Ryu S."/>
            <person name="Kim W."/>
        </authorList>
    </citation>
    <scope>NUCLEOTIDE SEQUENCE [LARGE SCALE GENOMIC DNA]</scope>
    <source>
        <tissue evidence="1">Muscle</tissue>
    </source>
</reference>
<keyword evidence="2" id="KW-1185">Reference proteome</keyword>
<organism evidence="1 2">
    <name type="scientific">Portunus trituberculatus</name>
    <name type="common">Swimming crab</name>
    <name type="synonym">Neptunus trituberculatus</name>
    <dbReference type="NCBI Taxonomy" id="210409"/>
    <lineage>
        <taxon>Eukaryota</taxon>
        <taxon>Metazoa</taxon>
        <taxon>Ecdysozoa</taxon>
        <taxon>Arthropoda</taxon>
        <taxon>Crustacea</taxon>
        <taxon>Multicrustacea</taxon>
        <taxon>Malacostraca</taxon>
        <taxon>Eumalacostraca</taxon>
        <taxon>Eucarida</taxon>
        <taxon>Decapoda</taxon>
        <taxon>Pleocyemata</taxon>
        <taxon>Brachyura</taxon>
        <taxon>Eubrachyura</taxon>
        <taxon>Portunoidea</taxon>
        <taxon>Portunidae</taxon>
        <taxon>Portuninae</taxon>
        <taxon>Portunus</taxon>
    </lineage>
</organism>
<dbReference type="AlphaFoldDB" id="A0A5B7DBC2"/>
<evidence type="ECO:0000313" key="2">
    <source>
        <dbReference type="Proteomes" id="UP000324222"/>
    </source>
</evidence>
<evidence type="ECO:0000313" key="1">
    <source>
        <dbReference type="EMBL" id="MPC18668.1"/>
    </source>
</evidence>
<name>A0A5B7DBC2_PORTR</name>
<sequence>MKGHSPQDLVRHMRMGSTVPPPTPHTHHANTPTIYTPTSTYSFSFSSCCVGSFGRERTFSFRKEDVVDWILRNSSSWRGPGGSLPSSLAPRFLIRLAMELRLSPFFSSFTRTSSASRSEYVLSPDLPQKINK</sequence>
<gene>
    <name evidence="1" type="ORF">E2C01_011562</name>
</gene>
<protein>
    <submittedName>
        <fullName evidence="1">Uncharacterized protein</fullName>
    </submittedName>
</protein>
<comment type="caution">
    <text evidence="1">The sequence shown here is derived from an EMBL/GenBank/DDBJ whole genome shotgun (WGS) entry which is preliminary data.</text>
</comment>
<proteinExistence type="predicted"/>